<keyword evidence="1" id="KW-0812">Transmembrane</keyword>
<feature type="transmembrane region" description="Helical" evidence="1">
    <location>
        <begin position="6"/>
        <end position="25"/>
    </location>
</feature>
<accession>A0ABS6GVG7</accession>
<keyword evidence="1" id="KW-0472">Membrane</keyword>
<protein>
    <submittedName>
        <fullName evidence="2">Uncharacterized protein</fullName>
    </submittedName>
</protein>
<comment type="caution">
    <text evidence="2">The sequence shown here is derived from an EMBL/GenBank/DDBJ whole genome shotgun (WGS) entry which is preliminary data.</text>
</comment>
<gene>
    <name evidence="2" type="ORF">KQ656_00960</name>
</gene>
<dbReference type="RefSeq" id="WP_216683151.1">
    <property type="nucleotide sequence ID" value="NZ_JAHLZN010000001.1"/>
</dbReference>
<keyword evidence="1" id="KW-1133">Transmembrane helix</keyword>
<evidence type="ECO:0000313" key="2">
    <source>
        <dbReference type="EMBL" id="MBU6112503.1"/>
    </source>
</evidence>
<reference evidence="2 3" key="1">
    <citation type="submission" date="2021-06" db="EMBL/GenBank/DDBJ databases">
        <title>Staphylococcus lentus K169 genome sequencing.</title>
        <authorList>
            <person name="Sundareshan S."/>
            <person name="Akhila D.S."/>
            <person name="Prachi D."/>
            <person name="Sivakumar R."/>
            <person name="Rajendhran J."/>
            <person name="Isloor S."/>
            <person name="Hegde N.R."/>
        </authorList>
    </citation>
    <scope>NUCLEOTIDE SEQUENCE [LARGE SCALE GENOMIC DNA]</scope>
    <source>
        <strain evidence="2 3">K169</strain>
    </source>
</reference>
<evidence type="ECO:0000313" key="3">
    <source>
        <dbReference type="Proteomes" id="UP000770161"/>
    </source>
</evidence>
<evidence type="ECO:0000256" key="1">
    <source>
        <dbReference type="SAM" id="Phobius"/>
    </source>
</evidence>
<sequence length="58" mass="6944">MNILKYPLLTLVLVIEFFIISSFSITPIEHSLMFWLATVMFFEMFDHLFNDLNNEEDI</sequence>
<proteinExistence type="predicted"/>
<organism evidence="2 3">
    <name type="scientific">Mammaliicoccus lentus</name>
    <name type="common">Staphylococcus lentus</name>
    <dbReference type="NCBI Taxonomy" id="42858"/>
    <lineage>
        <taxon>Bacteria</taxon>
        <taxon>Bacillati</taxon>
        <taxon>Bacillota</taxon>
        <taxon>Bacilli</taxon>
        <taxon>Bacillales</taxon>
        <taxon>Staphylococcaceae</taxon>
        <taxon>Mammaliicoccus</taxon>
    </lineage>
</organism>
<dbReference type="EMBL" id="JAHLZN010000001">
    <property type="protein sequence ID" value="MBU6112503.1"/>
    <property type="molecule type" value="Genomic_DNA"/>
</dbReference>
<dbReference type="Proteomes" id="UP000770161">
    <property type="component" value="Unassembled WGS sequence"/>
</dbReference>
<name>A0ABS6GVG7_MAMLE</name>
<keyword evidence="3" id="KW-1185">Reference proteome</keyword>